<sequence length="718" mass="81202">MELREKLSSYQDAIGKPPLYSPLNAKENEIRLITILPGQHWDKIECYLRTFSLERVDLAYQTFVASKGHKSLRDPAALERWTEHQLPSSLAKLKPLERVHSTQPSRELHRFIWGDFVALSYVWGDKDNTREIVVNKHKMQVTASLEQVLRGFRSAGKFSGRCRIWVDALSINQADLEERAAQVQRMSDIYGVAWTVVADMGAASARSTAALSLVQDFATFRELSCEGEIEGLLRADPRALGTMNWLGLHELMQRPYWFRLWIIQELVMGGSRVWIRCGDAVLDWSTFCTGIGVLQEHLWLVKDQCLFNEVTAAAGNVASAWSTGSLHLVYRDLSHLNRRTASEKARKLSLGRLLDLACRSDASDPRDKVYALIGLMPLAAANLLQPDYTLPTAEVYTRATKAFMQALENLDSLREANPWGPTGCPSWVADWLWEGRALAWSGRIDAPVWGPAYLFPWRTDNSNYAPYNASRDSNPSAKFLTENLLRCRGFIIDTISGLSAREVTYFSWDTSSIHSPDHFKSAYGSHENTAEAISRTLIADRDAYGQKANARHTAILRLPSTFALAEPQFQARGWPWLAGQQGYYFRWSGFRNNNRSFRLGDTFFEDYFAEDIAADAEEIDVSGVYTCFDRSSQRRRFMTTTGGHVGWAPDNMHGGHDERTRVGDLIVILLGCSTPLAIRPCGEYYQVLGEAYVHGMMDSEAMDDLDRGKYKLEKFTFC</sequence>
<dbReference type="EMBL" id="JAGMVJ010000002">
    <property type="protein sequence ID" value="KAH7093451.1"/>
    <property type="molecule type" value="Genomic_DNA"/>
</dbReference>
<dbReference type="Pfam" id="PF06985">
    <property type="entry name" value="HET"/>
    <property type="match status" value="1"/>
</dbReference>
<evidence type="ECO:0000313" key="2">
    <source>
        <dbReference type="EMBL" id="KAH7093451.1"/>
    </source>
</evidence>
<organism evidence="2 3">
    <name type="scientific">Paraphoma chrysanthemicola</name>
    <dbReference type="NCBI Taxonomy" id="798071"/>
    <lineage>
        <taxon>Eukaryota</taxon>
        <taxon>Fungi</taxon>
        <taxon>Dikarya</taxon>
        <taxon>Ascomycota</taxon>
        <taxon>Pezizomycotina</taxon>
        <taxon>Dothideomycetes</taxon>
        <taxon>Pleosporomycetidae</taxon>
        <taxon>Pleosporales</taxon>
        <taxon>Pleosporineae</taxon>
        <taxon>Phaeosphaeriaceae</taxon>
        <taxon>Paraphoma</taxon>
    </lineage>
</organism>
<feature type="domain" description="Heterokaryon incompatibility" evidence="1">
    <location>
        <begin position="116"/>
        <end position="265"/>
    </location>
</feature>
<evidence type="ECO:0000259" key="1">
    <source>
        <dbReference type="Pfam" id="PF06985"/>
    </source>
</evidence>
<dbReference type="Pfam" id="PF26639">
    <property type="entry name" value="Het-6_barrel"/>
    <property type="match status" value="1"/>
</dbReference>
<dbReference type="InterPro" id="IPR052895">
    <property type="entry name" value="HetReg/Transcr_Mod"/>
</dbReference>
<dbReference type="PANTHER" id="PTHR24148:SF73">
    <property type="entry name" value="HET DOMAIN PROTEIN (AFU_ORTHOLOGUE AFUA_8G01020)"/>
    <property type="match status" value="1"/>
</dbReference>
<evidence type="ECO:0000313" key="3">
    <source>
        <dbReference type="Proteomes" id="UP000813461"/>
    </source>
</evidence>
<proteinExistence type="predicted"/>
<comment type="caution">
    <text evidence="2">The sequence shown here is derived from an EMBL/GenBank/DDBJ whole genome shotgun (WGS) entry which is preliminary data.</text>
</comment>
<keyword evidence="3" id="KW-1185">Reference proteome</keyword>
<dbReference type="InterPro" id="IPR010730">
    <property type="entry name" value="HET"/>
</dbReference>
<protein>
    <submittedName>
        <fullName evidence="2">Heterokaryon incompatibility protein-domain-containing protein</fullName>
    </submittedName>
</protein>
<gene>
    <name evidence="2" type="ORF">FB567DRAFT_557362</name>
</gene>
<dbReference type="Proteomes" id="UP000813461">
    <property type="component" value="Unassembled WGS sequence"/>
</dbReference>
<accession>A0A8K0W2T3</accession>
<dbReference type="AlphaFoldDB" id="A0A8K0W2T3"/>
<dbReference type="PANTHER" id="PTHR24148">
    <property type="entry name" value="ANKYRIN REPEAT DOMAIN-CONTAINING PROTEIN 39 HOMOLOG-RELATED"/>
    <property type="match status" value="1"/>
</dbReference>
<name>A0A8K0W2T3_9PLEO</name>
<dbReference type="OrthoDB" id="4850726at2759"/>
<reference evidence="2" key="1">
    <citation type="journal article" date="2021" name="Nat. Commun.">
        <title>Genetic determinants of endophytism in the Arabidopsis root mycobiome.</title>
        <authorList>
            <person name="Mesny F."/>
            <person name="Miyauchi S."/>
            <person name="Thiergart T."/>
            <person name="Pickel B."/>
            <person name="Atanasova L."/>
            <person name="Karlsson M."/>
            <person name="Huettel B."/>
            <person name="Barry K.W."/>
            <person name="Haridas S."/>
            <person name="Chen C."/>
            <person name="Bauer D."/>
            <person name="Andreopoulos W."/>
            <person name="Pangilinan J."/>
            <person name="LaButti K."/>
            <person name="Riley R."/>
            <person name="Lipzen A."/>
            <person name="Clum A."/>
            <person name="Drula E."/>
            <person name="Henrissat B."/>
            <person name="Kohler A."/>
            <person name="Grigoriev I.V."/>
            <person name="Martin F.M."/>
            <person name="Hacquard S."/>
        </authorList>
    </citation>
    <scope>NUCLEOTIDE SEQUENCE</scope>
    <source>
        <strain evidence="2">MPI-SDFR-AT-0120</strain>
    </source>
</reference>